<feature type="domain" description="VOC" evidence="1">
    <location>
        <begin position="141"/>
        <end position="263"/>
    </location>
</feature>
<dbReference type="InterPro" id="IPR004360">
    <property type="entry name" value="Glyas_Fos-R_dOase_dom"/>
</dbReference>
<evidence type="ECO:0000259" key="1">
    <source>
        <dbReference type="PROSITE" id="PS51819"/>
    </source>
</evidence>
<dbReference type="Gene3D" id="3.10.180.10">
    <property type="entry name" value="2,3-Dihydroxybiphenyl 1,2-Dioxygenase, domain 1"/>
    <property type="match status" value="2"/>
</dbReference>
<dbReference type="PROSITE" id="PS51819">
    <property type="entry name" value="VOC"/>
    <property type="match status" value="2"/>
</dbReference>
<reference evidence="2 3" key="1">
    <citation type="journal article" date="2015" name="Int. J. Syst. Evol. Microbiol.">
        <title>Amycolatopsis rhabdoformis sp. nov., an actinomycete isolated from a tropical forest soil.</title>
        <authorList>
            <person name="Souza W.R."/>
            <person name="Silva R.E."/>
            <person name="Goodfellow M."/>
            <person name="Busarakam K."/>
            <person name="Figueiro F.S."/>
            <person name="Ferreira D."/>
            <person name="Rodrigues-Filho E."/>
            <person name="Moraes L.A.B."/>
            <person name="Zucchi T.D."/>
        </authorList>
    </citation>
    <scope>NUCLEOTIDE SEQUENCE [LARGE SCALE GENOMIC DNA]</scope>
    <source>
        <strain evidence="2 3">NCIMB 14900</strain>
    </source>
</reference>
<dbReference type="EMBL" id="CP142149">
    <property type="protein sequence ID" value="WSE26310.1"/>
    <property type="molecule type" value="Genomic_DNA"/>
</dbReference>
<dbReference type="Proteomes" id="UP001330812">
    <property type="component" value="Chromosome"/>
</dbReference>
<accession>A0ABZ1HVL4</accession>
<name>A0ABZ1HVL4_9PSEU</name>
<dbReference type="Pfam" id="PF00903">
    <property type="entry name" value="Glyoxalase"/>
    <property type="match status" value="1"/>
</dbReference>
<organism evidence="2 3">
    <name type="scientific">Amycolatopsis rhabdoformis</name>
    <dbReference type="NCBI Taxonomy" id="1448059"/>
    <lineage>
        <taxon>Bacteria</taxon>
        <taxon>Bacillati</taxon>
        <taxon>Actinomycetota</taxon>
        <taxon>Actinomycetes</taxon>
        <taxon>Pseudonocardiales</taxon>
        <taxon>Pseudonocardiaceae</taxon>
        <taxon>Amycolatopsis</taxon>
    </lineage>
</organism>
<dbReference type="SUPFAM" id="SSF54593">
    <property type="entry name" value="Glyoxalase/Bleomycin resistance protein/Dihydroxybiphenyl dioxygenase"/>
    <property type="match status" value="1"/>
</dbReference>
<dbReference type="InterPro" id="IPR037523">
    <property type="entry name" value="VOC_core"/>
</dbReference>
<dbReference type="RefSeq" id="WP_326565278.1">
    <property type="nucleotide sequence ID" value="NZ_CP142149.1"/>
</dbReference>
<evidence type="ECO:0000313" key="3">
    <source>
        <dbReference type="Proteomes" id="UP001330812"/>
    </source>
</evidence>
<keyword evidence="3" id="KW-1185">Reference proteome</keyword>
<evidence type="ECO:0000313" key="2">
    <source>
        <dbReference type="EMBL" id="WSE26310.1"/>
    </source>
</evidence>
<protein>
    <submittedName>
        <fullName evidence="2">VOC family protein</fullName>
    </submittedName>
</protein>
<dbReference type="InterPro" id="IPR029068">
    <property type="entry name" value="Glyas_Bleomycin-R_OHBP_Dase"/>
</dbReference>
<sequence length="300" mass="32772">MGLQKLIWAELAVEDFEQALEFNVEVLGLSVVAKDGESVHLSCDLDDPHAQLVVSPGGTGVRSFALGVDSEDELARFEARLAELDVATERRSDARPHQPVSLAFRLPTGQEVVLVPRPGRPLYRHQGFDVSSMRRGVGVADLDHITIAFSDDAQARATAHVLTEGLGFRISDLFVNADDEWLAAWTRAGEVHHDVGLIRCQAGASLHHLAWTVDNMEHHKRAADTLASAGHLLETGPGRHGVGGNLYSYLWTPGGNRYELSAEMPRILGERTDPLVRKAGEFNSFSAWGAQRPESFTRGS</sequence>
<gene>
    <name evidence="2" type="ORF">VSH64_25890</name>
</gene>
<proteinExistence type="predicted"/>
<feature type="domain" description="VOC" evidence="1">
    <location>
        <begin position="5"/>
        <end position="117"/>
    </location>
</feature>